<dbReference type="PRINTS" id="PR00368">
    <property type="entry name" value="FADPNR"/>
</dbReference>
<protein>
    <recommendedName>
        <fullName evidence="4">Pyridine nucleotide-disulfide oxidoreductase</fullName>
    </recommendedName>
</protein>
<evidence type="ECO:0008006" key="4">
    <source>
        <dbReference type="Google" id="ProtNLM"/>
    </source>
</evidence>
<dbReference type="Pfam" id="PF13738">
    <property type="entry name" value="Pyr_redox_3"/>
    <property type="match status" value="1"/>
</dbReference>
<dbReference type="eggNOG" id="COG2072">
    <property type="taxonomic scope" value="Bacteria"/>
</dbReference>
<gene>
    <name evidence="2" type="ORF">HMPREF0016_00711</name>
</gene>
<evidence type="ECO:0000313" key="2">
    <source>
        <dbReference type="EMBL" id="EEY97628.1"/>
    </source>
</evidence>
<dbReference type="NCBIfam" id="NF040505">
    <property type="entry name" value="ArsO_flavin_mono"/>
    <property type="match status" value="1"/>
</dbReference>
<dbReference type="GO" id="GO:0050660">
    <property type="term" value="F:flavin adenine dinucleotide binding"/>
    <property type="evidence" value="ECO:0007669"/>
    <property type="project" value="TreeGrafter"/>
</dbReference>
<evidence type="ECO:0000313" key="3">
    <source>
        <dbReference type="Proteomes" id="UP000012047"/>
    </source>
</evidence>
<organism evidence="2 3">
    <name type="scientific">Acinetobacter johnsonii SH046</name>
    <dbReference type="NCBI Taxonomy" id="575586"/>
    <lineage>
        <taxon>Bacteria</taxon>
        <taxon>Pseudomonadati</taxon>
        <taxon>Pseudomonadota</taxon>
        <taxon>Gammaproteobacteria</taxon>
        <taxon>Moraxellales</taxon>
        <taxon>Moraxellaceae</taxon>
        <taxon>Acinetobacter</taxon>
    </lineage>
</organism>
<dbReference type="Gene3D" id="3.50.50.60">
    <property type="entry name" value="FAD/NAD(P)-binding domain"/>
    <property type="match status" value="1"/>
</dbReference>
<dbReference type="Proteomes" id="UP000012047">
    <property type="component" value="Unassembled WGS sequence"/>
</dbReference>
<dbReference type="HOGENOM" id="CLU_006909_1_2_6"/>
<reference evidence="3" key="1">
    <citation type="journal article" date="2012" name="PLoS ONE">
        <title>The success of Acinetobacter species; genetic, metabolic and virulence attributes.</title>
        <authorList>
            <person name="Peleg A.Y."/>
            <person name="de Breij A."/>
            <person name="Adams M.D."/>
            <person name="Cerqueira G.M."/>
            <person name="Mocali S."/>
            <person name="Galardini M."/>
            <person name="Nibbering P.H."/>
            <person name="Earl A.M."/>
            <person name="Ward D.V."/>
            <person name="Paterson D.L."/>
            <person name="Seifert H."/>
            <person name="Dijkshoorn L."/>
        </authorList>
    </citation>
    <scope>NUCLEOTIDE SEQUENCE [LARGE SCALE GENOMIC DNA]</scope>
    <source>
        <strain evidence="3">SH046</strain>
    </source>
</reference>
<dbReference type="GO" id="GO:0004497">
    <property type="term" value="F:monooxygenase activity"/>
    <property type="evidence" value="ECO:0007669"/>
    <property type="project" value="TreeGrafter"/>
</dbReference>
<dbReference type="EMBL" id="GG704964">
    <property type="protein sequence ID" value="EEY97628.1"/>
    <property type="molecule type" value="Genomic_DNA"/>
</dbReference>
<dbReference type="InterPro" id="IPR036188">
    <property type="entry name" value="FAD/NAD-bd_sf"/>
</dbReference>
<dbReference type="InterPro" id="IPR050982">
    <property type="entry name" value="Auxin_biosynth/cation_transpt"/>
</dbReference>
<dbReference type="AlphaFoldDB" id="D0S8A6"/>
<dbReference type="SUPFAM" id="SSF51905">
    <property type="entry name" value="FAD/NAD(P)-binding domain"/>
    <property type="match status" value="2"/>
</dbReference>
<proteinExistence type="predicted"/>
<keyword evidence="1" id="KW-0560">Oxidoreductase</keyword>
<dbReference type="PRINTS" id="PR00469">
    <property type="entry name" value="PNDRDTASEII"/>
</dbReference>
<name>D0S8A6_ACIJO</name>
<dbReference type="PANTHER" id="PTHR43539:SF78">
    <property type="entry name" value="FLAVIN-CONTAINING MONOOXYGENASE"/>
    <property type="match status" value="1"/>
</dbReference>
<dbReference type="PANTHER" id="PTHR43539">
    <property type="entry name" value="FLAVIN-BINDING MONOOXYGENASE-LIKE PROTEIN (AFU_ORTHOLOGUE AFUA_4G09220)"/>
    <property type="match status" value="1"/>
</dbReference>
<evidence type="ECO:0000256" key="1">
    <source>
        <dbReference type="ARBA" id="ARBA00023002"/>
    </source>
</evidence>
<sequence>MGFFNYEYGFTIANGRIALAQLQAEVDVIIIGGGQSALATAYFLKRKKVPFVILDDQTQAGGAWLHAWQSLRLFSPHTWSSLSGWMMPTTEHTYPTRNEVIEYLSAYEQRYQFPTIRPVHVDHIEQEDDYLDVYAGDQYWRAKAVVSATGTWSKPHIPNDIGREKFKGIQLHSADYMNAAPFKNKKVIVVGGGNSGAQILAEVSKVADTTWVTVTPPQFLSDDVDGRVLFLRATERLKAQQEGKVINQPVGGLGDIVMIDTVKEARERGVLHSREPFNAFEEHSVVWADGTTQAVDAVIWCTGFKASLNHLRSLDVVEPDQTVAVHNGRSMKVNNLWLVGYGEWTGMASATLIGVSRTARAAADEIAAYLTS</sequence>
<accession>D0S8A6</accession>